<dbReference type="NCBIfam" id="TIGR00496">
    <property type="entry name" value="frr"/>
    <property type="match status" value="1"/>
</dbReference>
<feature type="coiled-coil region" evidence="2">
    <location>
        <begin position="114"/>
        <end position="152"/>
    </location>
</feature>
<evidence type="ECO:0000259" key="3">
    <source>
        <dbReference type="Pfam" id="PF01765"/>
    </source>
</evidence>
<keyword evidence="5" id="KW-1185">Reference proteome</keyword>
<reference evidence="4 5" key="1">
    <citation type="journal article" date="2020" name="J Geophys Res Biogeosci">
        <title>Magnetotaxis as an Adaptation to Enable Bacterial Shuttling of Microbial Sulfur and Sulfur Cycling Across Aquatic Oxic#Anoxic Interfaces.</title>
        <authorList>
            <person name="Li J."/>
            <person name="Liu P."/>
            <person name="Wang J."/>
            <person name="Roberts A.P."/>
            <person name="Pan Y."/>
        </authorList>
    </citation>
    <scope>NUCLEOTIDE SEQUENCE [LARGE SCALE GENOMIC DNA]</scope>
    <source>
        <strain evidence="4 5">MYR-1_YQ</strain>
    </source>
</reference>
<dbReference type="Proteomes" id="UP001196980">
    <property type="component" value="Unassembled WGS sequence"/>
</dbReference>
<accession>A0ABS6S0G3</accession>
<dbReference type="InterPro" id="IPR023584">
    <property type="entry name" value="Ribosome_recyc_fac_dom"/>
</dbReference>
<comment type="similarity">
    <text evidence="1">Belongs to the RRF family.</text>
</comment>
<dbReference type="CDD" id="cd00520">
    <property type="entry name" value="RRF"/>
    <property type="match status" value="1"/>
</dbReference>
<feature type="domain" description="Ribosome recycling factor" evidence="3">
    <location>
        <begin position="20"/>
        <end position="183"/>
    </location>
</feature>
<gene>
    <name evidence="1 4" type="primary">frr</name>
    <name evidence="4" type="ORF">HWQ67_11930</name>
</gene>
<comment type="caution">
    <text evidence="4">The sequence shown here is derived from an EMBL/GenBank/DDBJ whole genome shotgun (WGS) entry which is preliminary data.</text>
</comment>
<comment type="subcellular location">
    <subcellularLocation>
        <location evidence="1">Cytoplasm</location>
    </subcellularLocation>
</comment>
<dbReference type="PANTHER" id="PTHR20982">
    <property type="entry name" value="RIBOSOME RECYCLING FACTOR"/>
    <property type="match status" value="1"/>
</dbReference>
<keyword evidence="2" id="KW-0175">Coiled coil</keyword>
<dbReference type="PANTHER" id="PTHR20982:SF3">
    <property type="entry name" value="MITOCHONDRIAL RIBOSOME RECYCLING FACTOR PSEUDO 1"/>
    <property type="match status" value="1"/>
</dbReference>
<organism evidence="4 5">
    <name type="scientific">Candidatus Magnetobacterium casense</name>
    <dbReference type="NCBI Taxonomy" id="1455061"/>
    <lineage>
        <taxon>Bacteria</taxon>
        <taxon>Pseudomonadati</taxon>
        <taxon>Nitrospirota</taxon>
        <taxon>Thermodesulfovibrionia</taxon>
        <taxon>Thermodesulfovibrionales</taxon>
        <taxon>Candidatus Magnetobacteriaceae</taxon>
        <taxon>Candidatus Magnetobacterium</taxon>
    </lineage>
</organism>
<evidence type="ECO:0000313" key="5">
    <source>
        <dbReference type="Proteomes" id="UP001196980"/>
    </source>
</evidence>
<dbReference type="Pfam" id="PF01765">
    <property type="entry name" value="RRF"/>
    <property type="match status" value="1"/>
</dbReference>
<dbReference type="InterPro" id="IPR002661">
    <property type="entry name" value="Ribosome_recyc_fac"/>
</dbReference>
<sequence length="185" mass="21064">MNKELQQKLNSRMNGVIEFLKKEFASIRTGRASLALLDSITVDYHGSHMPVNQIATLGLPDPQTITIHPWEQKIIPNIEKAILKSDLGLTPMNDGKMVRIPIPPLTGERRKQLVKVTKKKAEEAKIAIRNIRREINDELKKLEKDEHVSEDDTKKSQAEVQKITDAFIKTVDEVLAHKDKEIMEV</sequence>
<evidence type="ECO:0000313" key="4">
    <source>
        <dbReference type="EMBL" id="MBV6342296.1"/>
    </source>
</evidence>
<evidence type="ECO:0000256" key="2">
    <source>
        <dbReference type="SAM" id="Coils"/>
    </source>
</evidence>
<comment type="function">
    <text evidence="1">Responsible for the release of ribosomes from messenger RNA at the termination of protein biosynthesis. May increase the efficiency of translation by recycling ribosomes from one round of translation to another.</text>
</comment>
<dbReference type="EMBL" id="JABXWD010000230">
    <property type="protein sequence ID" value="MBV6342296.1"/>
    <property type="molecule type" value="Genomic_DNA"/>
</dbReference>
<name>A0ABS6S0G3_9BACT</name>
<dbReference type="HAMAP" id="MF_00040">
    <property type="entry name" value="RRF"/>
    <property type="match status" value="1"/>
</dbReference>
<proteinExistence type="inferred from homology"/>
<dbReference type="RefSeq" id="WP_218252917.1">
    <property type="nucleotide sequence ID" value="NZ_JABXWD010000230.1"/>
</dbReference>
<keyword evidence="1" id="KW-0963">Cytoplasm</keyword>
<protein>
    <recommendedName>
        <fullName evidence="1">Ribosome-recycling factor</fullName>
        <shortName evidence="1">RRF</shortName>
    </recommendedName>
    <alternativeName>
        <fullName evidence="1">Ribosome-releasing factor</fullName>
    </alternativeName>
</protein>
<evidence type="ECO:0000256" key="1">
    <source>
        <dbReference type="HAMAP-Rule" id="MF_00040"/>
    </source>
</evidence>
<keyword evidence="1" id="KW-0648">Protein biosynthesis</keyword>